<evidence type="ECO:0000313" key="10">
    <source>
        <dbReference type="Proteomes" id="UP001446871"/>
    </source>
</evidence>
<evidence type="ECO:0000256" key="5">
    <source>
        <dbReference type="ARBA" id="ARBA00038359"/>
    </source>
</evidence>
<evidence type="ECO:0000259" key="8">
    <source>
        <dbReference type="Pfam" id="PF20684"/>
    </source>
</evidence>
<accession>A0ABR1UXX2</accession>
<name>A0ABR1UXX2_9PEZI</name>
<protein>
    <recommendedName>
        <fullName evidence="8">Rhodopsin domain-containing protein</fullName>
    </recommendedName>
</protein>
<dbReference type="InterPro" id="IPR052337">
    <property type="entry name" value="SAT4-like"/>
</dbReference>
<dbReference type="EMBL" id="JAQQWM010000005">
    <property type="protein sequence ID" value="KAK8063789.1"/>
    <property type="molecule type" value="Genomic_DNA"/>
</dbReference>
<reference evidence="9 10" key="1">
    <citation type="submission" date="2023-01" db="EMBL/GenBank/DDBJ databases">
        <title>Analysis of 21 Apiospora genomes using comparative genomics revels a genus with tremendous synthesis potential of carbohydrate active enzymes and secondary metabolites.</title>
        <authorList>
            <person name="Sorensen T."/>
        </authorList>
    </citation>
    <scope>NUCLEOTIDE SEQUENCE [LARGE SCALE GENOMIC DNA]</scope>
    <source>
        <strain evidence="9 10">CBS 83171</strain>
    </source>
</reference>
<comment type="similarity">
    <text evidence="5">Belongs to the SAT4 family.</text>
</comment>
<organism evidence="9 10">
    <name type="scientific">Apiospora saccharicola</name>
    <dbReference type="NCBI Taxonomy" id="335842"/>
    <lineage>
        <taxon>Eukaryota</taxon>
        <taxon>Fungi</taxon>
        <taxon>Dikarya</taxon>
        <taxon>Ascomycota</taxon>
        <taxon>Pezizomycotina</taxon>
        <taxon>Sordariomycetes</taxon>
        <taxon>Xylariomycetidae</taxon>
        <taxon>Amphisphaeriales</taxon>
        <taxon>Apiosporaceae</taxon>
        <taxon>Apiospora</taxon>
    </lineage>
</organism>
<feature type="region of interest" description="Disordered" evidence="6">
    <location>
        <begin position="257"/>
        <end position="276"/>
    </location>
</feature>
<evidence type="ECO:0000256" key="3">
    <source>
        <dbReference type="ARBA" id="ARBA00022989"/>
    </source>
</evidence>
<dbReference type="InterPro" id="IPR049326">
    <property type="entry name" value="Rhodopsin_dom_fungi"/>
</dbReference>
<dbReference type="Pfam" id="PF20684">
    <property type="entry name" value="Fung_rhodopsin"/>
    <property type="match status" value="1"/>
</dbReference>
<sequence>MNTGLELAIAMWALTAFSLTLVVARLYTRRNIVKFVGIEDHMYAWTGVFLLCFTIFIQVAVQNGLGTSFWSLSIAESSNAIFWTYVANSFAITGNAMAKLSMGLFLLRVVQARWQQIALWAAIIVTCGTSIALVVMLWNQTTPIRASWDPLRTPGKWNIQIQPMSVMLGVNFVPYFAWAGAEIAVAMICIGIPTLRPLYLKTQRNVASASTWWRAPDRRGGDHKSAVLLDDDTSTNQFASSVRDSGQGLLQHAAAAAVRPASNSSTTRTDSLRTTRSVSIPMRTDSLVTPRPVSRPQRAYMRDSHATNTTFIEEEAQLQQADGPDLEKGYHHSRTGSTALGAWPEVTGADEEEGRRQGVIWIQNDVQIERSYADNWPLKH</sequence>
<dbReference type="PANTHER" id="PTHR33048:SF93">
    <property type="entry name" value="INTEGRAL MEMBRANE PROTEIN"/>
    <property type="match status" value="1"/>
</dbReference>
<evidence type="ECO:0000313" key="9">
    <source>
        <dbReference type="EMBL" id="KAK8063789.1"/>
    </source>
</evidence>
<feature type="transmembrane region" description="Helical" evidence="7">
    <location>
        <begin position="117"/>
        <end position="138"/>
    </location>
</feature>
<feature type="transmembrane region" description="Helical" evidence="7">
    <location>
        <begin position="81"/>
        <end position="105"/>
    </location>
</feature>
<evidence type="ECO:0000256" key="6">
    <source>
        <dbReference type="SAM" id="MobiDB-lite"/>
    </source>
</evidence>
<feature type="transmembrane region" description="Helical" evidence="7">
    <location>
        <begin position="40"/>
        <end position="61"/>
    </location>
</feature>
<evidence type="ECO:0000256" key="2">
    <source>
        <dbReference type="ARBA" id="ARBA00022692"/>
    </source>
</evidence>
<evidence type="ECO:0000256" key="4">
    <source>
        <dbReference type="ARBA" id="ARBA00023136"/>
    </source>
</evidence>
<keyword evidence="3 7" id="KW-1133">Transmembrane helix</keyword>
<dbReference type="PANTHER" id="PTHR33048">
    <property type="entry name" value="PTH11-LIKE INTEGRAL MEMBRANE PROTEIN (AFU_ORTHOLOGUE AFUA_5G11245)"/>
    <property type="match status" value="1"/>
</dbReference>
<keyword evidence="4 7" id="KW-0472">Membrane</keyword>
<proteinExistence type="inferred from homology"/>
<keyword evidence="2 7" id="KW-0812">Transmembrane</keyword>
<comment type="caution">
    <text evidence="9">The sequence shown here is derived from an EMBL/GenBank/DDBJ whole genome shotgun (WGS) entry which is preliminary data.</text>
</comment>
<feature type="transmembrane region" description="Helical" evidence="7">
    <location>
        <begin position="175"/>
        <end position="195"/>
    </location>
</feature>
<evidence type="ECO:0000256" key="7">
    <source>
        <dbReference type="SAM" id="Phobius"/>
    </source>
</evidence>
<dbReference type="Proteomes" id="UP001446871">
    <property type="component" value="Unassembled WGS sequence"/>
</dbReference>
<evidence type="ECO:0000256" key="1">
    <source>
        <dbReference type="ARBA" id="ARBA00004141"/>
    </source>
</evidence>
<comment type="subcellular location">
    <subcellularLocation>
        <location evidence="1">Membrane</location>
        <topology evidence="1">Multi-pass membrane protein</topology>
    </subcellularLocation>
</comment>
<gene>
    <name evidence="9" type="ORF">PG996_008441</name>
</gene>
<feature type="domain" description="Rhodopsin" evidence="8">
    <location>
        <begin position="24"/>
        <end position="151"/>
    </location>
</feature>
<keyword evidence="10" id="KW-1185">Reference proteome</keyword>
<feature type="transmembrane region" description="Helical" evidence="7">
    <location>
        <begin position="6"/>
        <end position="28"/>
    </location>
</feature>